<evidence type="ECO:0000313" key="1">
    <source>
        <dbReference type="EMBL" id="TYP96586.1"/>
    </source>
</evidence>
<reference evidence="1 2" key="1">
    <citation type="submission" date="2019-07" db="EMBL/GenBank/DDBJ databases">
        <title>Genomic Encyclopedia of Archaeal and Bacterial Type Strains, Phase II (KMG-II): from individual species to whole genera.</title>
        <authorList>
            <person name="Goeker M."/>
        </authorList>
    </citation>
    <scope>NUCLEOTIDE SEQUENCE [LARGE SCALE GENOMIC DNA]</scope>
    <source>
        <strain evidence="1 2">DSM 18850</strain>
    </source>
</reference>
<accession>A0A5S5DNG0</accession>
<dbReference type="AlphaFoldDB" id="A0A5S5DNG0"/>
<organism evidence="1 2">
    <name type="scientific">Sphingobacterium allocomposti</name>
    <dbReference type="NCBI Taxonomy" id="415956"/>
    <lineage>
        <taxon>Bacteria</taxon>
        <taxon>Pseudomonadati</taxon>
        <taxon>Bacteroidota</taxon>
        <taxon>Sphingobacteriia</taxon>
        <taxon>Sphingobacteriales</taxon>
        <taxon>Sphingobacteriaceae</taxon>
        <taxon>Sphingobacterium</taxon>
    </lineage>
</organism>
<keyword evidence="2" id="KW-1185">Reference proteome</keyword>
<comment type="caution">
    <text evidence="1">The sequence shown here is derived from an EMBL/GenBank/DDBJ whole genome shotgun (WGS) entry which is preliminary data.</text>
</comment>
<evidence type="ECO:0000313" key="2">
    <source>
        <dbReference type="Proteomes" id="UP000325105"/>
    </source>
</evidence>
<name>A0A5S5DNG0_9SPHI</name>
<sequence length="55" mass="6332">MDTGITKNHLKAQYCRLLIPENIFGLFINTSCLNKQYPNQKEPPLSPDPQFNQLV</sequence>
<gene>
    <name evidence="1" type="ORF">BC792_10577</name>
</gene>
<proteinExistence type="predicted"/>
<dbReference type="Proteomes" id="UP000325105">
    <property type="component" value="Unassembled WGS sequence"/>
</dbReference>
<protein>
    <submittedName>
        <fullName evidence="1">Uncharacterized protein</fullName>
    </submittedName>
</protein>
<dbReference type="EMBL" id="VNHX01000005">
    <property type="protein sequence ID" value="TYP96586.1"/>
    <property type="molecule type" value="Genomic_DNA"/>
</dbReference>